<dbReference type="OrthoDB" id="10744at2157"/>
<gene>
    <name evidence="2" type="ORF">BHR79_01345</name>
    <name evidence="3" type="ORF">EFE40_01445</name>
    <name evidence="4" type="ORF">SAMN04515625_0091</name>
</gene>
<dbReference type="RefSeq" id="WP_072560499.1">
    <property type="nucleotide sequence ID" value="NZ_CP017921.1"/>
</dbReference>
<reference evidence="4 6" key="2">
    <citation type="submission" date="2016-10" db="EMBL/GenBank/DDBJ databases">
        <authorList>
            <person name="de Groot N.N."/>
        </authorList>
    </citation>
    <scope>NUCLEOTIDE SEQUENCE [LARGE SCALE GENOMIC DNA]</scope>
    <source>
        <strain evidence="4 6">Z-7982</strain>
    </source>
</reference>
<dbReference type="InterPro" id="IPR039935">
    <property type="entry name" value="YML079W-like"/>
</dbReference>
<evidence type="ECO:0000259" key="1">
    <source>
        <dbReference type="Pfam" id="PF06172"/>
    </source>
</evidence>
<feature type="domain" description="DUF985" evidence="1">
    <location>
        <begin position="6"/>
        <end position="146"/>
    </location>
</feature>
<dbReference type="CDD" id="cd06121">
    <property type="entry name" value="cupin_YML079wp"/>
    <property type="match status" value="1"/>
</dbReference>
<evidence type="ECO:0000313" key="7">
    <source>
        <dbReference type="Proteomes" id="UP000267921"/>
    </source>
</evidence>
<dbReference type="EMBL" id="RJJG01000001">
    <property type="protein sequence ID" value="RNI10873.1"/>
    <property type="molecule type" value="Genomic_DNA"/>
</dbReference>
<dbReference type="GeneID" id="30582359"/>
<evidence type="ECO:0000313" key="3">
    <source>
        <dbReference type="EMBL" id="RNI10873.1"/>
    </source>
</evidence>
<dbReference type="AlphaFoldDB" id="A0A1L3Q076"/>
<protein>
    <submittedName>
        <fullName evidence="3">Cupin domain-containing protein</fullName>
    </submittedName>
</protein>
<dbReference type="SUPFAM" id="SSF51182">
    <property type="entry name" value="RmlC-like cupins"/>
    <property type="match status" value="1"/>
</dbReference>
<organism evidence="2 5">
    <name type="scientific">Methanohalophilus halophilus</name>
    <dbReference type="NCBI Taxonomy" id="2177"/>
    <lineage>
        <taxon>Archaea</taxon>
        <taxon>Methanobacteriati</taxon>
        <taxon>Methanobacteriota</taxon>
        <taxon>Stenosarchaea group</taxon>
        <taxon>Methanomicrobia</taxon>
        <taxon>Methanosarcinales</taxon>
        <taxon>Methanosarcinaceae</taxon>
        <taxon>Methanohalophilus</taxon>
    </lineage>
</organism>
<reference evidence="3 7" key="3">
    <citation type="submission" date="2018-10" db="EMBL/GenBank/DDBJ databases">
        <title>Cultivation of a novel Methanohalophilus strain from Kebrit Deep of the Red Sea and a genomic comparison of members of the genus Methanohalophilus.</title>
        <authorList>
            <person name="Guan Y."/>
            <person name="Ngugi D.K."/>
            <person name="Stingl U."/>
        </authorList>
    </citation>
    <scope>NUCLEOTIDE SEQUENCE [LARGE SCALE GENOMIC DNA]</scope>
    <source>
        <strain evidence="3 7">DSM 3094</strain>
    </source>
</reference>
<dbReference type="PANTHER" id="PTHR33387">
    <property type="entry name" value="RMLC-LIKE JELLY ROLL FOLD PROTEIN"/>
    <property type="match status" value="1"/>
</dbReference>
<dbReference type="Gene3D" id="2.60.120.10">
    <property type="entry name" value="Jelly Rolls"/>
    <property type="match status" value="1"/>
</dbReference>
<dbReference type="EMBL" id="CP017921">
    <property type="protein sequence ID" value="APH38259.1"/>
    <property type="molecule type" value="Genomic_DNA"/>
</dbReference>
<dbReference type="Pfam" id="PF06172">
    <property type="entry name" value="Cupin_5"/>
    <property type="match status" value="1"/>
</dbReference>
<dbReference type="STRING" id="2177.BHR79_01345"/>
<dbReference type="EMBL" id="FNMU01000001">
    <property type="protein sequence ID" value="SDW00433.1"/>
    <property type="molecule type" value="Genomic_DNA"/>
</dbReference>
<dbReference type="InterPro" id="IPR014710">
    <property type="entry name" value="RmlC-like_jellyroll"/>
</dbReference>
<dbReference type="Proteomes" id="UP000186879">
    <property type="component" value="Chromosome"/>
</dbReference>
<name>A0A1L3Q076_9EURY</name>
<reference evidence="2 5" key="1">
    <citation type="submission" date="2016-10" db="EMBL/GenBank/DDBJ databases">
        <title>Methanohalophilus halophilus.</title>
        <authorList>
            <person name="L'haridon S."/>
        </authorList>
    </citation>
    <scope>NUCLEOTIDE SEQUENCE [LARGE SCALE GENOMIC DNA]</scope>
    <source>
        <strain evidence="2 5">Z-7982</strain>
    </source>
</reference>
<dbReference type="InterPro" id="IPR011051">
    <property type="entry name" value="RmlC_Cupin_sf"/>
</dbReference>
<evidence type="ECO:0000313" key="2">
    <source>
        <dbReference type="EMBL" id="APH38259.1"/>
    </source>
</evidence>
<evidence type="ECO:0000313" key="6">
    <source>
        <dbReference type="Proteomes" id="UP000198669"/>
    </source>
</evidence>
<proteinExistence type="predicted"/>
<dbReference type="Proteomes" id="UP000267921">
    <property type="component" value="Unassembled WGS sequence"/>
</dbReference>
<sequence>MTNADEIIKYLDMNEHPEGGYFKETYRSGETIKHKYLPDRFTLDHVFSTAIYFLLKQGEFSALHTIKQEEIWHFYSGAPIDIHMILPDGVYESIHLGNDILNGEVPQGVVPAGSVFGATVCDSTKHDYSLVGCTVAPGFEFEDFALHKKDELLERFPHHRELIESLTRE</sequence>
<dbReference type="InterPro" id="IPR009327">
    <property type="entry name" value="Cupin_DUF985"/>
</dbReference>
<dbReference type="Proteomes" id="UP000198669">
    <property type="component" value="Unassembled WGS sequence"/>
</dbReference>
<evidence type="ECO:0000313" key="5">
    <source>
        <dbReference type="Proteomes" id="UP000186879"/>
    </source>
</evidence>
<dbReference type="KEGG" id="mhaz:BHR79_01345"/>
<dbReference type="PANTHER" id="PTHR33387:SF3">
    <property type="entry name" value="DUF985 DOMAIN-CONTAINING PROTEIN"/>
    <property type="match status" value="1"/>
</dbReference>
<keyword evidence="5" id="KW-1185">Reference proteome</keyword>
<accession>A0A1L3Q076</accession>
<evidence type="ECO:0000313" key="4">
    <source>
        <dbReference type="EMBL" id="SDW00433.1"/>
    </source>
</evidence>